<dbReference type="GO" id="GO:0043190">
    <property type="term" value="C:ATP-binding cassette (ABC) transporter complex"/>
    <property type="evidence" value="ECO:0007669"/>
    <property type="project" value="InterPro"/>
</dbReference>
<feature type="signal peptide" evidence="4">
    <location>
        <begin position="1"/>
        <end position="26"/>
    </location>
</feature>
<dbReference type="PANTHER" id="PTHR30290">
    <property type="entry name" value="PERIPLASMIC BINDING COMPONENT OF ABC TRANSPORTER"/>
    <property type="match status" value="1"/>
</dbReference>
<comment type="caution">
    <text evidence="6">The sequence shown here is derived from an EMBL/GenBank/DDBJ whole genome shotgun (WGS) entry which is preliminary data.</text>
</comment>
<dbReference type="Proteomes" id="UP000318509">
    <property type="component" value="Unassembled WGS sequence"/>
</dbReference>
<dbReference type="InterPro" id="IPR039424">
    <property type="entry name" value="SBP_5"/>
</dbReference>
<evidence type="ECO:0000256" key="3">
    <source>
        <dbReference type="ARBA" id="ARBA00022729"/>
    </source>
</evidence>
<dbReference type="Gene3D" id="3.10.105.10">
    <property type="entry name" value="Dipeptide-binding Protein, Domain 3"/>
    <property type="match status" value="1"/>
</dbReference>
<feature type="domain" description="Solute-binding protein family 5" evidence="5">
    <location>
        <begin position="77"/>
        <end position="394"/>
    </location>
</feature>
<keyword evidence="3 4" id="KW-0732">Signal</keyword>
<reference evidence="6 7" key="1">
    <citation type="journal article" date="2019" name="Nat. Microbiol.">
        <title>Mediterranean grassland soil C-N compound turnover is dependent on rainfall and depth, and is mediated by genomically divergent microorganisms.</title>
        <authorList>
            <person name="Diamond S."/>
            <person name="Andeer P.F."/>
            <person name="Li Z."/>
            <person name="Crits-Christoph A."/>
            <person name="Burstein D."/>
            <person name="Anantharaman K."/>
            <person name="Lane K.R."/>
            <person name="Thomas B.C."/>
            <person name="Pan C."/>
            <person name="Northen T.R."/>
            <person name="Banfield J.F."/>
        </authorList>
    </citation>
    <scope>NUCLEOTIDE SEQUENCE [LARGE SCALE GENOMIC DNA]</scope>
    <source>
        <strain evidence="6">NP_3</strain>
    </source>
</reference>
<dbReference type="InterPro" id="IPR030678">
    <property type="entry name" value="Peptide/Ni-bd"/>
</dbReference>
<sequence>MIAGSVRKIGAVCAGAALVLAVGPGAATQAQTPRTLVVAQSADIATGDPAKNTGLATIAVLANIYDTLVHRDAALNLKPGLALSWRAVDPTTWEFTLRTGVKFHDGEPFNADAVKFSFDRMLDPKTHWPGAGALQLIKAVTVVDDSTVRFATSQPWPEMPRFLGYYGMIVPPGYLKHNGEEALIRHAVGTGPYRFVRWVKDDRVEVEANPDYWGGRPRISRVVFRVIPTDAPRVAELLAGSVQLANLLPPELFSPLQISSKTKLVIGKSLSVFFVIYNLVSIPKDKPLADPRVRQSLNYAVNRQAILASVMHKVGTPVATFCSEVMEACDASIPPFPYDPDRARALLREAGYPNGFDFTISGTSGTYPGDRDIALALADQLSRVGVRTKVTITEIGVQLRAVLDRRLPEDGWFTRFTDFFGISTIIPLRAFYSPGEWSQWRPGYAPFNQLVEAAQAAPDEANLREISKRLQLMYKDQVPAITLFTAPNANGMSRDLEWTPRPDLQLTMVDASWTR</sequence>
<feature type="chain" id="PRO_5022041100" description="Solute-binding protein family 5 domain-containing protein" evidence="4">
    <location>
        <begin position="27"/>
        <end position="515"/>
    </location>
</feature>
<dbReference type="AlphaFoldDB" id="A0A537K0Y6"/>
<keyword evidence="2" id="KW-0813">Transport</keyword>
<evidence type="ECO:0000313" key="6">
    <source>
        <dbReference type="EMBL" id="TMI89455.1"/>
    </source>
</evidence>
<evidence type="ECO:0000256" key="2">
    <source>
        <dbReference type="ARBA" id="ARBA00022448"/>
    </source>
</evidence>
<name>A0A537K0Y6_9BACT</name>
<accession>A0A537K0Y6</accession>
<dbReference type="Pfam" id="PF00496">
    <property type="entry name" value="SBP_bac_5"/>
    <property type="match status" value="1"/>
</dbReference>
<dbReference type="EMBL" id="VBAK01000123">
    <property type="protein sequence ID" value="TMI89455.1"/>
    <property type="molecule type" value="Genomic_DNA"/>
</dbReference>
<evidence type="ECO:0000313" key="7">
    <source>
        <dbReference type="Proteomes" id="UP000318509"/>
    </source>
</evidence>
<dbReference type="SUPFAM" id="SSF53850">
    <property type="entry name" value="Periplasmic binding protein-like II"/>
    <property type="match status" value="1"/>
</dbReference>
<proteinExistence type="inferred from homology"/>
<dbReference type="GO" id="GO:0042597">
    <property type="term" value="C:periplasmic space"/>
    <property type="evidence" value="ECO:0007669"/>
    <property type="project" value="UniProtKB-ARBA"/>
</dbReference>
<dbReference type="PIRSF" id="PIRSF002741">
    <property type="entry name" value="MppA"/>
    <property type="match status" value="1"/>
</dbReference>
<organism evidence="6 7">
    <name type="scientific">Candidatus Segetimicrobium genomatis</name>
    <dbReference type="NCBI Taxonomy" id="2569760"/>
    <lineage>
        <taxon>Bacteria</taxon>
        <taxon>Bacillati</taxon>
        <taxon>Candidatus Sysuimicrobiota</taxon>
        <taxon>Candidatus Sysuimicrobiia</taxon>
        <taxon>Candidatus Sysuimicrobiales</taxon>
        <taxon>Candidatus Segetimicrobiaceae</taxon>
        <taxon>Candidatus Segetimicrobium</taxon>
    </lineage>
</organism>
<dbReference type="Gene3D" id="3.40.190.10">
    <property type="entry name" value="Periplasmic binding protein-like II"/>
    <property type="match status" value="1"/>
</dbReference>
<dbReference type="Gene3D" id="3.90.76.10">
    <property type="entry name" value="Dipeptide-binding Protein, Domain 1"/>
    <property type="match status" value="1"/>
</dbReference>
<dbReference type="GO" id="GO:1904680">
    <property type="term" value="F:peptide transmembrane transporter activity"/>
    <property type="evidence" value="ECO:0007669"/>
    <property type="project" value="TreeGrafter"/>
</dbReference>
<evidence type="ECO:0000259" key="5">
    <source>
        <dbReference type="Pfam" id="PF00496"/>
    </source>
</evidence>
<dbReference type="InterPro" id="IPR000914">
    <property type="entry name" value="SBP_5_dom"/>
</dbReference>
<dbReference type="PANTHER" id="PTHR30290:SF9">
    <property type="entry name" value="OLIGOPEPTIDE-BINDING PROTEIN APPA"/>
    <property type="match status" value="1"/>
</dbReference>
<protein>
    <recommendedName>
        <fullName evidence="5">Solute-binding protein family 5 domain-containing protein</fullName>
    </recommendedName>
</protein>
<evidence type="ECO:0000256" key="1">
    <source>
        <dbReference type="ARBA" id="ARBA00005695"/>
    </source>
</evidence>
<gene>
    <name evidence="6" type="ORF">E6H00_09630</name>
</gene>
<evidence type="ECO:0000256" key="4">
    <source>
        <dbReference type="SAM" id="SignalP"/>
    </source>
</evidence>
<comment type="similarity">
    <text evidence="1">Belongs to the bacterial solute-binding protein 5 family.</text>
</comment>
<dbReference type="GO" id="GO:0015833">
    <property type="term" value="P:peptide transport"/>
    <property type="evidence" value="ECO:0007669"/>
    <property type="project" value="TreeGrafter"/>
</dbReference>